<dbReference type="AlphaFoldDB" id="A0AAV4GLG6"/>
<evidence type="ECO:0000313" key="1">
    <source>
        <dbReference type="EMBL" id="GFR86282.1"/>
    </source>
</evidence>
<accession>A0AAV4GLG6</accession>
<gene>
    <name evidence="1" type="ORF">ElyMa_000716500</name>
</gene>
<organism evidence="1 2">
    <name type="scientific">Elysia marginata</name>
    <dbReference type="NCBI Taxonomy" id="1093978"/>
    <lineage>
        <taxon>Eukaryota</taxon>
        <taxon>Metazoa</taxon>
        <taxon>Spiralia</taxon>
        <taxon>Lophotrochozoa</taxon>
        <taxon>Mollusca</taxon>
        <taxon>Gastropoda</taxon>
        <taxon>Heterobranchia</taxon>
        <taxon>Euthyneura</taxon>
        <taxon>Panpulmonata</taxon>
        <taxon>Sacoglossa</taxon>
        <taxon>Placobranchoidea</taxon>
        <taxon>Plakobranchidae</taxon>
        <taxon>Elysia</taxon>
    </lineage>
</organism>
<protein>
    <submittedName>
        <fullName evidence="1">Uncharacterized protein</fullName>
    </submittedName>
</protein>
<dbReference type="EMBL" id="BMAT01001472">
    <property type="protein sequence ID" value="GFR86282.1"/>
    <property type="molecule type" value="Genomic_DNA"/>
</dbReference>
<comment type="caution">
    <text evidence="1">The sequence shown here is derived from an EMBL/GenBank/DDBJ whole genome shotgun (WGS) entry which is preliminary data.</text>
</comment>
<reference evidence="1 2" key="1">
    <citation type="journal article" date="2021" name="Elife">
        <title>Chloroplast acquisition without the gene transfer in kleptoplastic sea slugs, Plakobranchus ocellatus.</title>
        <authorList>
            <person name="Maeda T."/>
            <person name="Takahashi S."/>
            <person name="Yoshida T."/>
            <person name="Shimamura S."/>
            <person name="Takaki Y."/>
            <person name="Nagai Y."/>
            <person name="Toyoda A."/>
            <person name="Suzuki Y."/>
            <person name="Arimoto A."/>
            <person name="Ishii H."/>
            <person name="Satoh N."/>
            <person name="Nishiyama T."/>
            <person name="Hasebe M."/>
            <person name="Maruyama T."/>
            <person name="Minagawa J."/>
            <person name="Obokata J."/>
            <person name="Shigenobu S."/>
        </authorList>
    </citation>
    <scope>NUCLEOTIDE SEQUENCE [LARGE SCALE GENOMIC DNA]</scope>
</reference>
<keyword evidence="2" id="KW-1185">Reference proteome</keyword>
<name>A0AAV4GLG6_9GAST</name>
<proteinExistence type="predicted"/>
<dbReference type="Proteomes" id="UP000762676">
    <property type="component" value="Unassembled WGS sequence"/>
</dbReference>
<evidence type="ECO:0000313" key="2">
    <source>
        <dbReference type="Proteomes" id="UP000762676"/>
    </source>
</evidence>
<sequence length="103" mass="11578">MMICVTSQQGWPRQHEKQVSVGGYLLVFSPPPLPAPSPIFPIATVPVPQMTMMMDMRMMIKVMIRVLMKVTIRVPSRDEVVKTEESLGLLVNNTQGARVWNAL</sequence>